<dbReference type="SUPFAM" id="SSF52540">
    <property type="entry name" value="P-loop containing nucleoside triphosphate hydrolases"/>
    <property type="match status" value="1"/>
</dbReference>
<dbReference type="AlphaFoldDB" id="A0A840W436"/>
<evidence type="ECO:0000313" key="2">
    <source>
        <dbReference type="EMBL" id="MBB5490744.1"/>
    </source>
</evidence>
<gene>
    <name evidence="2" type="ORF">HNR07_001881</name>
</gene>
<dbReference type="InterPro" id="IPR027417">
    <property type="entry name" value="P-loop_NTPase"/>
</dbReference>
<keyword evidence="2" id="KW-0808">Transferase</keyword>
<dbReference type="Gene3D" id="3.40.50.300">
    <property type="entry name" value="P-loop containing nucleotide triphosphate hydrolases"/>
    <property type="match status" value="1"/>
</dbReference>
<feature type="region of interest" description="Disordered" evidence="1">
    <location>
        <begin position="1"/>
        <end position="25"/>
    </location>
</feature>
<reference evidence="2 3" key="1">
    <citation type="submission" date="2020-08" db="EMBL/GenBank/DDBJ databases">
        <title>Sequencing the genomes of 1000 actinobacteria strains.</title>
        <authorList>
            <person name="Klenk H.-P."/>
        </authorList>
    </citation>
    <scope>NUCLEOTIDE SEQUENCE [LARGE SCALE GENOMIC DNA]</scope>
    <source>
        <strain evidence="2 3">DSM 44598</strain>
    </source>
</reference>
<keyword evidence="2" id="KW-0418">Kinase</keyword>
<dbReference type="EMBL" id="JACHDO010000001">
    <property type="protein sequence ID" value="MBB5490744.1"/>
    <property type="molecule type" value="Genomic_DNA"/>
</dbReference>
<evidence type="ECO:0000256" key="1">
    <source>
        <dbReference type="SAM" id="MobiDB-lite"/>
    </source>
</evidence>
<sequence length="83" mass="8907">MAPTSSPDTRLVVIRGNSGSGKGTTAMALRSRYGRGIALVGQGNLRRHLLRERDRPGLASIGLIDLTVRYCLDQGYHLTSSPA</sequence>
<dbReference type="Proteomes" id="UP000579647">
    <property type="component" value="Unassembled WGS sequence"/>
</dbReference>
<protein>
    <submittedName>
        <fullName evidence="2">Putative kinase</fullName>
    </submittedName>
</protein>
<dbReference type="RefSeq" id="WP_246420197.1">
    <property type="nucleotide sequence ID" value="NZ_BAAAKM010000086.1"/>
</dbReference>
<name>A0A840W436_9ACTN</name>
<accession>A0A840W436</accession>
<dbReference type="GO" id="GO:0016301">
    <property type="term" value="F:kinase activity"/>
    <property type="evidence" value="ECO:0007669"/>
    <property type="project" value="UniProtKB-KW"/>
</dbReference>
<organism evidence="2 3">
    <name type="scientific">Nocardiopsis metallicus</name>
    <dbReference type="NCBI Taxonomy" id="179819"/>
    <lineage>
        <taxon>Bacteria</taxon>
        <taxon>Bacillati</taxon>
        <taxon>Actinomycetota</taxon>
        <taxon>Actinomycetes</taxon>
        <taxon>Streptosporangiales</taxon>
        <taxon>Nocardiopsidaceae</taxon>
        <taxon>Nocardiopsis</taxon>
    </lineage>
</organism>
<proteinExistence type="predicted"/>
<evidence type="ECO:0000313" key="3">
    <source>
        <dbReference type="Proteomes" id="UP000579647"/>
    </source>
</evidence>
<keyword evidence="3" id="KW-1185">Reference proteome</keyword>
<comment type="caution">
    <text evidence="2">The sequence shown here is derived from an EMBL/GenBank/DDBJ whole genome shotgun (WGS) entry which is preliminary data.</text>
</comment>